<sequence>MVVTRSEQIKRRMQSLFRVFGRWELGLRLMRMDLWEEKLSLLAFNSHWFETKEDVTMMVFSVVVSSLSPSMLRYAMMSKDSVVCL</sequence>
<reference evidence="1" key="1">
    <citation type="submission" date="2022-12" db="EMBL/GenBank/DDBJ databases">
        <title>Draft genome assemblies for two species of Escallonia (Escalloniales).</title>
        <authorList>
            <person name="Chanderbali A."/>
            <person name="Dervinis C."/>
            <person name="Anghel I."/>
            <person name="Soltis D."/>
            <person name="Soltis P."/>
            <person name="Zapata F."/>
        </authorList>
    </citation>
    <scope>NUCLEOTIDE SEQUENCE</scope>
    <source>
        <strain evidence="1">UCBG64.0493</strain>
        <tissue evidence="1">Leaf</tissue>
    </source>
</reference>
<gene>
    <name evidence="1" type="ORF">RJ639_015021</name>
</gene>
<dbReference type="Proteomes" id="UP001188597">
    <property type="component" value="Unassembled WGS sequence"/>
</dbReference>
<dbReference type="AlphaFoldDB" id="A0AA88VIV2"/>
<evidence type="ECO:0000313" key="2">
    <source>
        <dbReference type="Proteomes" id="UP001188597"/>
    </source>
</evidence>
<protein>
    <submittedName>
        <fullName evidence="1">Uncharacterized protein</fullName>
    </submittedName>
</protein>
<proteinExistence type="predicted"/>
<dbReference type="EMBL" id="JAVXUP010001808">
    <property type="protein sequence ID" value="KAK3007938.1"/>
    <property type="molecule type" value="Genomic_DNA"/>
</dbReference>
<keyword evidence="2" id="KW-1185">Reference proteome</keyword>
<name>A0AA88VIV2_9ASTE</name>
<organism evidence="1 2">
    <name type="scientific">Escallonia herrerae</name>
    <dbReference type="NCBI Taxonomy" id="1293975"/>
    <lineage>
        <taxon>Eukaryota</taxon>
        <taxon>Viridiplantae</taxon>
        <taxon>Streptophyta</taxon>
        <taxon>Embryophyta</taxon>
        <taxon>Tracheophyta</taxon>
        <taxon>Spermatophyta</taxon>
        <taxon>Magnoliopsida</taxon>
        <taxon>eudicotyledons</taxon>
        <taxon>Gunneridae</taxon>
        <taxon>Pentapetalae</taxon>
        <taxon>asterids</taxon>
        <taxon>campanulids</taxon>
        <taxon>Escalloniales</taxon>
        <taxon>Escalloniaceae</taxon>
        <taxon>Escallonia</taxon>
    </lineage>
</organism>
<evidence type="ECO:0000313" key="1">
    <source>
        <dbReference type="EMBL" id="KAK3007938.1"/>
    </source>
</evidence>
<accession>A0AA88VIV2</accession>
<comment type="caution">
    <text evidence="1">The sequence shown here is derived from an EMBL/GenBank/DDBJ whole genome shotgun (WGS) entry which is preliminary data.</text>
</comment>